<dbReference type="RefSeq" id="WP_008591976.1">
    <property type="nucleotide sequence ID" value="NZ_AHOM02000006.1"/>
</dbReference>
<dbReference type="Proteomes" id="UP000018720">
    <property type="component" value="Unassembled WGS sequence"/>
</dbReference>
<proteinExistence type="predicted"/>
<gene>
    <name evidence="1" type="ORF">LEP1GSC178_2374</name>
</gene>
<dbReference type="EMBL" id="AHOM02000006">
    <property type="protein sequence ID" value="EJZ42221.1"/>
    <property type="molecule type" value="Genomic_DNA"/>
</dbReference>
<reference evidence="1 2" key="1">
    <citation type="submission" date="2012-08" db="EMBL/GenBank/DDBJ databases">
        <authorList>
            <person name="Harkins D.M."/>
            <person name="Durkin A.S."/>
            <person name="Selengut J.D."/>
            <person name="Sanka R."/>
            <person name="DePew J."/>
            <person name="Purushe J."/>
            <person name="Matthias M.A."/>
            <person name="Vinetz J.M."/>
            <person name="Sutton G.G."/>
            <person name="Nelson W.C."/>
            <person name="Fouts D.E."/>
        </authorList>
    </citation>
    <scope>NUCLEOTIDE SEQUENCE [LARGE SCALE GENOMIC DNA]</scope>
    <source>
        <strain evidence="1 2">MMD4847</strain>
    </source>
</reference>
<protein>
    <recommendedName>
        <fullName evidence="3">SDR family NAD(P)-dependent oxidoreductase</fullName>
    </recommendedName>
</protein>
<accession>A0ABN0H9G0</accession>
<evidence type="ECO:0000313" key="2">
    <source>
        <dbReference type="Proteomes" id="UP000018720"/>
    </source>
</evidence>
<sequence>MSESIALIVGGSGAAGQSAIEALREHSKKSGIKWNIISTTSGDSQINGADKTIQHIQLEDPETAVQKILKKIHNQKVNLFIYTPARGNLGYPVSETPDADIVNTAKFCLDPMIELEAKLSPRLTVGYSAFYYLPHLLTSYGALAFIKKKMEEWAIEKPDSRKMIRAGSFISTSARGIGILLQKIGRTSPFPELQNLMKEHKESGKKFSEFFWDYVRGSEKRIFEKQFPNIPYRATEPNDLKIGLLKILDGEKAPIVSLIGDWIWTEAKLPEMPDYLKAR</sequence>
<evidence type="ECO:0000313" key="1">
    <source>
        <dbReference type="EMBL" id="EJZ42221.1"/>
    </source>
</evidence>
<evidence type="ECO:0008006" key="3">
    <source>
        <dbReference type="Google" id="ProtNLM"/>
    </source>
</evidence>
<name>A0ABN0H9G0_9LEPT</name>
<organism evidence="1 2">
    <name type="scientific">Leptospira licerasiae str. MMD4847</name>
    <dbReference type="NCBI Taxonomy" id="1049971"/>
    <lineage>
        <taxon>Bacteria</taxon>
        <taxon>Pseudomonadati</taxon>
        <taxon>Spirochaetota</taxon>
        <taxon>Spirochaetia</taxon>
        <taxon>Leptospirales</taxon>
        <taxon>Leptospiraceae</taxon>
        <taxon>Leptospira</taxon>
    </lineage>
</organism>
<comment type="caution">
    <text evidence="1">The sequence shown here is derived from an EMBL/GenBank/DDBJ whole genome shotgun (WGS) entry which is preliminary data.</text>
</comment>
<keyword evidence="2" id="KW-1185">Reference proteome</keyword>